<keyword evidence="2" id="KW-1185">Reference proteome</keyword>
<name>A0ACD3BEF2_9AGAR</name>
<gene>
    <name evidence="1" type="ORF">BDN72DRAFT_891282</name>
</gene>
<evidence type="ECO:0000313" key="2">
    <source>
        <dbReference type="Proteomes" id="UP000308600"/>
    </source>
</evidence>
<proteinExistence type="predicted"/>
<reference evidence="1 2" key="1">
    <citation type="journal article" date="2019" name="Nat. Ecol. Evol.">
        <title>Megaphylogeny resolves global patterns of mushroom evolution.</title>
        <authorList>
            <person name="Varga T."/>
            <person name="Krizsan K."/>
            <person name="Foldi C."/>
            <person name="Dima B."/>
            <person name="Sanchez-Garcia M."/>
            <person name="Sanchez-Ramirez S."/>
            <person name="Szollosi G.J."/>
            <person name="Szarkandi J.G."/>
            <person name="Papp V."/>
            <person name="Albert L."/>
            <person name="Andreopoulos W."/>
            <person name="Angelini C."/>
            <person name="Antonin V."/>
            <person name="Barry K.W."/>
            <person name="Bougher N.L."/>
            <person name="Buchanan P."/>
            <person name="Buyck B."/>
            <person name="Bense V."/>
            <person name="Catcheside P."/>
            <person name="Chovatia M."/>
            <person name="Cooper J."/>
            <person name="Damon W."/>
            <person name="Desjardin D."/>
            <person name="Finy P."/>
            <person name="Geml J."/>
            <person name="Haridas S."/>
            <person name="Hughes K."/>
            <person name="Justo A."/>
            <person name="Karasinski D."/>
            <person name="Kautmanova I."/>
            <person name="Kiss B."/>
            <person name="Kocsube S."/>
            <person name="Kotiranta H."/>
            <person name="LaButti K.M."/>
            <person name="Lechner B.E."/>
            <person name="Liimatainen K."/>
            <person name="Lipzen A."/>
            <person name="Lukacs Z."/>
            <person name="Mihaltcheva S."/>
            <person name="Morgado L.N."/>
            <person name="Niskanen T."/>
            <person name="Noordeloos M.E."/>
            <person name="Ohm R.A."/>
            <person name="Ortiz-Santana B."/>
            <person name="Ovrebo C."/>
            <person name="Racz N."/>
            <person name="Riley R."/>
            <person name="Savchenko A."/>
            <person name="Shiryaev A."/>
            <person name="Soop K."/>
            <person name="Spirin V."/>
            <person name="Szebenyi C."/>
            <person name="Tomsovsky M."/>
            <person name="Tulloss R.E."/>
            <person name="Uehling J."/>
            <person name="Grigoriev I.V."/>
            <person name="Vagvolgyi C."/>
            <person name="Papp T."/>
            <person name="Martin F.M."/>
            <person name="Miettinen O."/>
            <person name="Hibbett D.S."/>
            <person name="Nagy L.G."/>
        </authorList>
    </citation>
    <scope>NUCLEOTIDE SEQUENCE [LARGE SCALE GENOMIC DNA]</scope>
    <source>
        <strain evidence="1 2">NL-1719</strain>
    </source>
</reference>
<protein>
    <submittedName>
        <fullName evidence="1">Uncharacterized protein</fullName>
    </submittedName>
</protein>
<dbReference type="Proteomes" id="UP000308600">
    <property type="component" value="Unassembled WGS sequence"/>
</dbReference>
<organism evidence="1 2">
    <name type="scientific">Pluteus cervinus</name>
    <dbReference type="NCBI Taxonomy" id="181527"/>
    <lineage>
        <taxon>Eukaryota</taxon>
        <taxon>Fungi</taxon>
        <taxon>Dikarya</taxon>
        <taxon>Basidiomycota</taxon>
        <taxon>Agaricomycotina</taxon>
        <taxon>Agaricomycetes</taxon>
        <taxon>Agaricomycetidae</taxon>
        <taxon>Agaricales</taxon>
        <taxon>Pluteineae</taxon>
        <taxon>Pluteaceae</taxon>
        <taxon>Pluteus</taxon>
    </lineage>
</organism>
<accession>A0ACD3BEF2</accession>
<dbReference type="EMBL" id="ML208260">
    <property type="protein sequence ID" value="TFK76191.1"/>
    <property type="molecule type" value="Genomic_DNA"/>
</dbReference>
<sequence length="647" mass="74630">MPLRTSPRLAEKRDSPSWSPAPDSTQQQQPGRKRRRSTPDTVSAASISSCDESRPKKKHCGIQTSWITQVPLDILFEIFQRLEPLDLLHVSYTCKVLHSTLVTRAAAFVWRMAYRNVFPTPPVCPDDVNLMHYANFLYGHHCQFCGSKRGSAVSNDLIIRACAPCVRERFEAPITKDEVNLATNVIPGGIVLPKGNITRYCKEDMRFVREAMKVNISNPEFKSWYDARMTYVSNRRQYGRYVRRWRQDEASRKAMSLAEIRKRRVDAITSRLREIGYGSHIGLVGWAYHQHPYVVQAKELTDSAWNKIKPRLVEFLDAEKSVRLERHRRSILSSRITSLDAYLRDIRWSLPPNIILPDVADYASMEPVKSLIFDTPVDIFLPIQTFDQLRSELLPLGLRWREKNDELLTKLLPKNLRPARGRGTPWKAPLDLAVTFFRCAWCDEPITYPRALVHACLTRRRATPSMLKENEFLDANFSEPWNYGGKQLAFDHQTHNIAVGVITALGEDPMQVKPEQLDVLDRRLECTLCATSARRLAMRWKIAILHGLQHSKVEDTGHRYWRVLDKREAAQVKAIEARDPRHTPDVACTICRTRMPQGLFSQHWRMHTVDAEPQSYIPHDLPVKQPPYEVEIPINSSRYDTTHTINT</sequence>
<evidence type="ECO:0000313" key="1">
    <source>
        <dbReference type="EMBL" id="TFK76191.1"/>
    </source>
</evidence>